<feature type="transmembrane region" description="Helical" evidence="1">
    <location>
        <begin position="64"/>
        <end position="83"/>
    </location>
</feature>
<evidence type="ECO:0000256" key="1">
    <source>
        <dbReference type="SAM" id="Phobius"/>
    </source>
</evidence>
<protein>
    <submittedName>
        <fullName evidence="2">Uncharacterized protein</fullName>
    </submittedName>
</protein>
<name>A0A165MGQ1_EXIGL</name>
<sequence>MSPLCCNTRSTLTLECARTVNFQSSNVRDSIAGHTRQSSAESEHEAMLSRSTPLLQLFNESDTYNPLLVILHSFATIITAMIIDT</sequence>
<dbReference type="InParanoid" id="A0A165MGQ1"/>
<proteinExistence type="predicted"/>
<evidence type="ECO:0000313" key="3">
    <source>
        <dbReference type="Proteomes" id="UP000077266"/>
    </source>
</evidence>
<evidence type="ECO:0000313" key="2">
    <source>
        <dbReference type="EMBL" id="KZV99241.1"/>
    </source>
</evidence>
<keyword evidence="1" id="KW-1133">Transmembrane helix</keyword>
<keyword evidence="1" id="KW-0812">Transmembrane</keyword>
<dbReference type="EMBL" id="KV425911">
    <property type="protein sequence ID" value="KZV99241.1"/>
    <property type="molecule type" value="Genomic_DNA"/>
</dbReference>
<gene>
    <name evidence="2" type="ORF">EXIGLDRAFT_249707</name>
</gene>
<dbReference type="AlphaFoldDB" id="A0A165MGQ1"/>
<dbReference type="Proteomes" id="UP000077266">
    <property type="component" value="Unassembled WGS sequence"/>
</dbReference>
<keyword evidence="3" id="KW-1185">Reference proteome</keyword>
<accession>A0A165MGQ1</accession>
<keyword evidence="1" id="KW-0472">Membrane</keyword>
<organism evidence="2 3">
    <name type="scientific">Exidia glandulosa HHB12029</name>
    <dbReference type="NCBI Taxonomy" id="1314781"/>
    <lineage>
        <taxon>Eukaryota</taxon>
        <taxon>Fungi</taxon>
        <taxon>Dikarya</taxon>
        <taxon>Basidiomycota</taxon>
        <taxon>Agaricomycotina</taxon>
        <taxon>Agaricomycetes</taxon>
        <taxon>Auriculariales</taxon>
        <taxon>Exidiaceae</taxon>
        <taxon>Exidia</taxon>
    </lineage>
</organism>
<reference evidence="2 3" key="1">
    <citation type="journal article" date="2016" name="Mol. Biol. Evol.">
        <title>Comparative Genomics of Early-Diverging Mushroom-Forming Fungi Provides Insights into the Origins of Lignocellulose Decay Capabilities.</title>
        <authorList>
            <person name="Nagy L.G."/>
            <person name="Riley R."/>
            <person name="Tritt A."/>
            <person name="Adam C."/>
            <person name="Daum C."/>
            <person name="Floudas D."/>
            <person name="Sun H."/>
            <person name="Yadav J.S."/>
            <person name="Pangilinan J."/>
            <person name="Larsson K.H."/>
            <person name="Matsuura K."/>
            <person name="Barry K."/>
            <person name="Labutti K."/>
            <person name="Kuo R."/>
            <person name="Ohm R.A."/>
            <person name="Bhattacharya S.S."/>
            <person name="Shirouzu T."/>
            <person name="Yoshinaga Y."/>
            <person name="Martin F.M."/>
            <person name="Grigoriev I.V."/>
            <person name="Hibbett D.S."/>
        </authorList>
    </citation>
    <scope>NUCLEOTIDE SEQUENCE [LARGE SCALE GENOMIC DNA]</scope>
    <source>
        <strain evidence="2 3">HHB12029</strain>
    </source>
</reference>